<keyword evidence="1" id="KW-0808">Transferase</keyword>
<gene>
    <name evidence="1" type="ORF">GN277_20690</name>
</gene>
<name>A0A7X3MJN4_9FIRM</name>
<protein>
    <submittedName>
        <fullName evidence="1">Nucleotidyltransferase domain-containing protein</fullName>
    </submittedName>
</protein>
<dbReference type="Pfam" id="PF10127">
    <property type="entry name" value="RlaP"/>
    <property type="match status" value="1"/>
</dbReference>
<dbReference type="GO" id="GO:0016740">
    <property type="term" value="F:transferase activity"/>
    <property type="evidence" value="ECO:0007669"/>
    <property type="project" value="UniProtKB-KW"/>
</dbReference>
<comment type="caution">
    <text evidence="1">The sequence shown here is derived from an EMBL/GenBank/DDBJ whole genome shotgun (WGS) entry which is preliminary data.</text>
</comment>
<dbReference type="InterPro" id="IPR018775">
    <property type="entry name" value="RlaP"/>
</dbReference>
<sequence>MRDIFDEIQVKLDEIEQRENVRILLAVESGSRAWGLSSPDSDYDVRFVYQRVRKDYLRLDEKKDTIDWQLDEVLDINGWDLKKALRQFYKGNATLFEWSNSPVVYRKRPEWDEIYREAKVYFSKKAAVHHYRGTAANTFYGHLQTDRVKYKKYFYALRPLLACRYIEENHCPPPVLFDELMKLKLPEGLCTQVEELLRIKKTTKEGQLNPQLPLVIDFIASELERQKEIADLMEDDHLKDWDVLNRIFMDRVLGLQSLCMEG</sequence>
<evidence type="ECO:0000313" key="2">
    <source>
        <dbReference type="Proteomes" id="UP000460412"/>
    </source>
</evidence>
<dbReference type="AlphaFoldDB" id="A0A7X3MJN4"/>
<dbReference type="Proteomes" id="UP000460412">
    <property type="component" value="Unassembled WGS sequence"/>
</dbReference>
<evidence type="ECO:0000313" key="1">
    <source>
        <dbReference type="EMBL" id="MXP77678.1"/>
    </source>
</evidence>
<dbReference type="PANTHER" id="PTHR34817:SF2">
    <property type="entry name" value="NUCLEOTIDYLTRANSFERASE"/>
    <property type="match status" value="1"/>
</dbReference>
<accession>A0A7X3MJN4</accession>
<keyword evidence="2" id="KW-1185">Reference proteome</keyword>
<dbReference type="RefSeq" id="WP_159753180.1">
    <property type="nucleotide sequence ID" value="NZ_CASZNZ010000065.1"/>
</dbReference>
<organism evidence="1 2">
    <name type="scientific">Sporofaciens musculi</name>
    <dbReference type="NCBI Taxonomy" id="2681861"/>
    <lineage>
        <taxon>Bacteria</taxon>
        <taxon>Bacillati</taxon>
        <taxon>Bacillota</taxon>
        <taxon>Clostridia</taxon>
        <taxon>Lachnospirales</taxon>
        <taxon>Lachnospiraceae</taxon>
        <taxon>Sporofaciens</taxon>
    </lineage>
</organism>
<dbReference type="PANTHER" id="PTHR34817">
    <property type="entry name" value="NUCLEOTIDYLTRANSFERASE"/>
    <property type="match status" value="1"/>
</dbReference>
<dbReference type="EMBL" id="WUQX01000001">
    <property type="protein sequence ID" value="MXP77678.1"/>
    <property type="molecule type" value="Genomic_DNA"/>
</dbReference>
<proteinExistence type="predicted"/>
<reference evidence="1 2" key="1">
    <citation type="submission" date="2019-12" db="EMBL/GenBank/DDBJ databases">
        <title>Sporaefaciens musculi gen. nov., sp. nov., a novel bacterium isolated from the caecum of an obese mouse.</title>
        <authorList>
            <person name="Rasmussen T.S."/>
            <person name="Streidl T."/>
            <person name="Hitch T.C.A."/>
            <person name="Wortmann E."/>
            <person name="Deptula P."/>
            <person name="Hansen M."/>
            <person name="Nielsen D.S."/>
            <person name="Clavel T."/>
            <person name="Vogensen F.K."/>
        </authorList>
    </citation>
    <scope>NUCLEOTIDE SEQUENCE [LARGE SCALE GENOMIC DNA]</scope>
    <source>
        <strain evidence="1 2">WCA-9-b2</strain>
    </source>
</reference>